<accession>A0A9D2M1I3</accession>
<gene>
    <name evidence="2" type="ORF">H9943_01730</name>
</gene>
<name>A0A9D2M1I3_9FIRM</name>
<reference evidence="2" key="1">
    <citation type="journal article" date="2021" name="PeerJ">
        <title>Extensive microbial diversity within the chicken gut microbiome revealed by metagenomics and culture.</title>
        <authorList>
            <person name="Gilroy R."/>
            <person name="Ravi A."/>
            <person name="Getino M."/>
            <person name="Pursley I."/>
            <person name="Horton D.L."/>
            <person name="Alikhan N.F."/>
            <person name="Baker D."/>
            <person name="Gharbi K."/>
            <person name="Hall N."/>
            <person name="Watson M."/>
            <person name="Adriaenssens E.M."/>
            <person name="Foster-Nyarko E."/>
            <person name="Jarju S."/>
            <person name="Secka A."/>
            <person name="Antonio M."/>
            <person name="Oren A."/>
            <person name="Chaudhuri R.R."/>
            <person name="La Ragione R."/>
            <person name="Hildebrand F."/>
            <person name="Pallen M.J."/>
        </authorList>
    </citation>
    <scope>NUCLEOTIDE SEQUENCE</scope>
    <source>
        <strain evidence="2">ChiBcec8-14828</strain>
    </source>
</reference>
<dbReference type="InterPro" id="IPR010033">
    <property type="entry name" value="HAD_SF_ppase_IIIC"/>
</dbReference>
<dbReference type="InterPro" id="IPR023214">
    <property type="entry name" value="HAD_sf"/>
</dbReference>
<dbReference type="EMBL" id="DWYA01000017">
    <property type="protein sequence ID" value="HJB39099.1"/>
    <property type="molecule type" value="Genomic_DNA"/>
</dbReference>
<organism evidence="2 3">
    <name type="scientific">Candidatus Ruthenibacterium avium</name>
    <dbReference type="NCBI Taxonomy" id="2838751"/>
    <lineage>
        <taxon>Bacteria</taxon>
        <taxon>Bacillati</taxon>
        <taxon>Bacillota</taxon>
        <taxon>Clostridia</taxon>
        <taxon>Eubacteriales</taxon>
        <taxon>Oscillospiraceae</taxon>
        <taxon>Ruthenibacterium</taxon>
    </lineage>
</organism>
<sequence>MTPFDYPYDCDVILQKKRRLRRELLTQSGLIPKKIAILSGSTIGEIKPILELFLLHHGIQPEFYEGEYARYYENAVFDDGSLRAFAPDIIYVHTTVQNLSGLPCPADSDVEAEEKLAAEVLRWQSFWDACCSMGAIVIQNNFEFPNVRVMGSFEAVDRRGAVRFVRRMNEALARYAEAHRGFLVNDINYLAAELGLDHWFSPTMWYAYQYALDLSAVPALCASIANIIKSLYGKNKKSIACDLDNTLWGGVIGDDGVQGIQLGEESPSGRAFTALQRYLKLVSQTGVLLNVNSKNEAEIAKSGFSRPESVLHEEDFICFTANWQPKDENLAQMASQLNLLPESFVFLDDNPAEREIVRRRFPQTAVPELTEPEHYVRTLARSGYFEVTSLSADDKKRSEMYRENAQRAQAQAAFSDYSDYLRSLEMKAVIAPFDTAHAARITQLMNKTNQFNLTTRRYTDAEVSACMSDGNTLTLYASLADRFGDNGIVSALIGRVQDGILTIEEWVMSCRVFKRDLELAVFDALIAYCRAHNITGIEGDYLPTAKNAYVRTLYPTLGFSQTAESEEGTHYRFDILAEGAPLCSVIEVTSLL</sequence>
<dbReference type="Gene3D" id="3.40.50.1000">
    <property type="entry name" value="HAD superfamily/HAD-like"/>
    <property type="match status" value="1"/>
</dbReference>
<dbReference type="InterPro" id="IPR036514">
    <property type="entry name" value="SGNH_hydro_sf"/>
</dbReference>
<dbReference type="Gene3D" id="3.40.50.1110">
    <property type="entry name" value="SGNH hydrolase"/>
    <property type="match status" value="1"/>
</dbReference>
<dbReference type="NCBIfam" id="TIGR01681">
    <property type="entry name" value="HAD-SF-IIIC"/>
    <property type="match status" value="1"/>
</dbReference>
<protein>
    <submittedName>
        <fullName evidence="2">HAD-IIIC family phosphatase</fullName>
    </submittedName>
</protein>
<reference evidence="2" key="2">
    <citation type="submission" date="2021-04" db="EMBL/GenBank/DDBJ databases">
        <authorList>
            <person name="Gilroy R."/>
        </authorList>
    </citation>
    <scope>NUCLEOTIDE SEQUENCE</scope>
    <source>
        <strain evidence="2">ChiBcec8-14828</strain>
    </source>
</reference>
<dbReference type="Pfam" id="PF21211">
    <property type="entry name" value="FkbH_N"/>
    <property type="match status" value="1"/>
</dbReference>
<evidence type="ECO:0000313" key="3">
    <source>
        <dbReference type="Proteomes" id="UP000824209"/>
    </source>
</evidence>
<dbReference type="AlphaFoldDB" id="A0A9D2M1I3"/>
<proteinExistence type="predicted"/>
<feature type="domain" description="BF1531-like N-terminal" evidence="1">
    <location>
        <begin position="58"/>
        <end position="229"/>
    </location>
</feature>
<evidence type="ECO:0000259" key="1">
    <source>
        <dbReference type="Pfam" id="PF21211"/>
    </source>
</evidence>
<dbReference type="InterPro" id="IPR036412">
    <property type="entry name" value="HAD-like_sf"/>
</dbReference>
<dbReference type="NCBIfam" id="TIGR01686">
    <property type="entry name" value="FkbH"/>
    <property type="match status" value="1"/>
</dbReference>
<dbReference type="InterPro" id="IPR049369">
    <property type="entry name" value="BF1531-like_N"/>
</dbReference>
<dbReference type="SUPFAM" id="SSF56784">
    <property type="entry name" value="HAD-like"/>
    <property type="match status" value="1"/>
</dbReference>
<dbReference type="InterPro" id="IPR010037">
    <property type="entry name" value="FkbH_domain"/>
</dbReference>
<dbReference type="Proteomes" id="UP000824209">
    <property type="component" value="Unassembled WGS sequence"/>
</dbReference>
<evidence type="ECO:0000313" key="2">
    <source>
        <dbReference type="EMBL" id="HJB39099.1"/>
    </source>
</evidence>
<comment type="caution">
    <text evidence="2">The sequence shown here is derived from an EMBL/GenBank/DDBJ whole genome shotgun (WGS) entry which is preliminary data.</text>
</comment>